<dbReference type="PROSITE" id="PS51359">
    <property type="entry name" value="COX5B_2"/>
    <property type="match status" value="1"/>
</dbReference>
<gene>
    <name evidence="1" type="ORF">CTOB1V02_LOCUS8287</name>
</gene>
<dbReference type="CDD" id="cd00924">
    <property type="entry name" value="Cyt_c_Oxidase_Vb"/>
    <property type="match status" value="1"/>
</dbReference>
<dbReference type="Pfam" id="PF01215">
    <property type="entry name" value="COX5B"/>
    <property type="match status" value="1"/>
</dbReference>
<dbReference type="GO" id="GO:0005765">
    <property type="term" value="C:lysosomal membrane"/>
    <property type="evidence" value="ECO:0007669"/>
    <property type="project" value="TreeGrafter"/>
</dbReference>
<dbReference type="SUPFAM" id="SSF82171">
    <property type="entry name" value="DPP6 N-terminal domain-like"/>
    <property type="match status" value="1"/>
</dbReference>
<dbReference type="GO" id="GO:0006886">
    <property type="term" value="P:intracellular protein transport"/>
    <property type="evidence" value="ECO:0007669"/>
    <property type="project" value="InterPro"/>
</dbReference>
<dbReference type="GO" id="GO:0005740">
    <property type="term" value="C:mitochondrial envelope"/>
    <property type="evidence" value="ECO:0007669"/>
    <property type="project" value="InterPro"/>
</dbReference>
<dbReference type="PANTHER" id="PTHR12811">
    <property type="entry name" value="VACUOLAR PROTEIN SORTING VPS16"/>
    <property type="match status" value="1"/>
</dbReference>
<organism evidence="1">
    <name type="scientific">Cyprideis torosa</name>
    <dbReference type="NCBI Taxonomy" id="163714"/>
    <lineage>
        <taxon>Eukaryota</taxon>
        <taxon>Metazoa</taxon>
        <taxon>Ecdysozoa</taxon>
        <taxon>Arthropoda</taxon>
        <taxon>Crustacea</taxon>
        <taxon>Oligostraca</taxon>
        <taxon>Ostracoda</taxon>
        <taxon>Podocopa</taxon>
        <taxon>Podocopida</taxon>
        <taxon>Cytherocopina</taxon>
        <taxon>Cytheroidea</taxon>
        <taxon>Cytherideidae</taxon>
        <taxon>Cyprideis</taxon>
    </lineage>
</organism>
<dbReference type="GO" id="GO:0003779">
    <property type="term" value="F:actin binding"/>
    <property type="evidence" value="ECO:0007669"/>
    <property type="project" value="TreeGrafter"/>
</dbReference>
<sequence length="329" mass="37195">MALNILGRCFSQPLFCTLPSRLAGVAISRHYAKYTMPDPYEHATGAEKQELECYRQGIMNPYGLKPIKRNEGTKDNPNLIPSYADRRIVGCVCNEDSHSIRWMWVEKDNPKRCFCGYWFKLVPAKPLPEPVYQRLKWGSVDLSSHIVAAAPFGGPVAVMRDPRKTVRVSTQPIGKPQIVIYSACGEELGVIRWSSGTLIQLGWSSNDQLICVQDDGLILVYDLFGNYHHTCSMGNDAKEHHVSEARLFPSFAGTGLVILTNPGRFYAVVNVQEPKVKRFSQTPGVDRSVHPNAWTVFCEDRSLRIYAAYDRDVYRMDTNETVLLVRYSN</sequence>
<dbReference type="InterPro" id="IPR036972">
    <property type="entry name" value="Cyt_c_oxidase_su5b_sf"/>
</dbReference>
<dbReference type="InterPro" id="IPR006926">
    <property type="entry name" value="Vps16_N"/>
</dbReference>
<dbReference type="GO" id="GO:0006123">
    <property type="term" value="P:mitochondrial electron transport, cytochrome c to oxygen"/>
    <property type="evidence" value="ECO:0007669"/>
    <property type="project" value="InterPro"/>
</dbReference>
<protein>
    <submittedName>
        <fullName evidence="1">Uncharacterized protein</fullName>
    </submittedName>
</protein>
<dbReference type="Pfam" id="PF04841">
    <property type="entry name" value="Vps16_N"/>
    <property type="match status" value="1"/>
</dbReference>
<dbReference type="GO" id="GO:0045277">
    <property type="term" value="C:respiratory chain complex IV"/>
    <property type="evidence" value="ECO:0007669"/>
    <property type="project" value="InterPro"/>
</dbReference>
<evidence type="ECO:0000313" key="1">
    <source>
        <dbReference type="EMBL" id="CAD7230429.1"/>
    </source>
</evidence>
<dbReference type="SUPFAM" id="SSF57802">
    <property type="entry name" value="Rubredoxin-like"/>
    <property type="match status" value="1"/>
</dbReference>
<dbReference type="GO" id="GO:0016197">
    <property type="term" value="P:endosomal transport"/>
    <property type="evidence" value="ECO:0007669"/>
    <property type="project" value="TreeGrafter"/>
</dbReference>
<dbReference type="GO" id="GO:0030897">
    <property type="term" value="C:HOPS complex"/>
    <property type="evidence" value="ECO:0007669"/>
    <property type="project" value="TreeGrafter"/>
</dbReference>
<proteinExistence type="predicted"/>
<dbReference type="InterPro" id="IPR016534">
    <property type="entry name" value="VPS16"/>
</dbReference>
<dbReference type="GO" id="GO:0005768">
    <property type="term" value="C:endosome"/>
    <property type="evidence" value="ECO:0007669"/>
    <property type="project" value="TreeGrafter"/>
</dbReference>
<dbReference type="AlphaFoldDB" id="A0A7R8ZSL8"/>
<dbReference type="FunFam" id="2.60.11.10:FF:000004">
    <property type="entry name" value="Cytochrome c oxidase subunit 5B"/>
    <property type="match status" value="1"/>
</dbReference>
<dbReference type="EMBL" id="OB662685">
    <property type="protein sequence ID" value="CAD7230429.1"/>
    <property type="molecule type" value="Genomic_DNA"/>
</dbReference>
<dbReference type="GO" id="GO:0042144">
    <property type="term" value="P:vacuole fusion, non-autophagic"/>
    <property type="evidence" value="ECO:0007669"/>
    <property type="project" value="TreeGrafter"/>
</dbReference>
<dbReference type="Gene3D" id="2.60.11.10">
    <property type="entry name" value="Cytochrome c oxidase, subunit Vb"/>
    <property type="match status" value="1"/>
</dbReference>
<dbReference type="InterPro" id="IPR002124">
    <property type="entry name" value="Cyt_c_oxidase_su5b"/>
</dbReference>
<name>A0A7R8ZSL8_9CRUS</name>
<dbReference type="PANTHER" id="PTHR12811:SF0">
    <property type="entry name" value="VACUOLAR PROTEIN SORTING-ASSOCIATED PROTEIN 16 HOMOLOG"/>
    <property type="match status" value="1"/>
</dbReference>
<reference evidence="1" key="1">
    <citation type="submission" date="2020-11" db="EMBL/GenBank/DDBJ databases">
        <authorList>
            <person name="Tran Van P."/>
        </authorList>
    </citation>
    <scope>NUCLEOTIDE SEQUENCE</scope>
</reference>
<dbReference type="OrthoDB" id="10249250at2759"/>
<feature type="non-terminal residue" evidence="1">
    <location>
        <position position="1"/>
    </location>
</feature>
<accession>A0A7R8ZSL8</accession>